<accession>A0ABU0YR23</accession>
<dbReference type="Pfam" id="PF11814">
    <property type="entry name" value="DUF3335"/>
    <property type="match status" value="1"/>
</dbReference>
<reference evidence="2" key="1">
    <citation type="submission" date="2023-08" db="EMBL/GenBank/DDBJ databases">
        <title>Rhodospirillaceae gen. nov., a novel taxon isolated from the Yangtze River Yuezi River estuary sludge.</title>
        <authorList>
            <person name="Ruan L."/>
        </authorList>
    </citation>
    <scope>NUCLEOTIDE SEQUENCE [LARGE SCALE GENOMIC DNA]</scope>
    <source>
        <strain evidence="2">R-7</strain>
    </source>
</reference>
<sequence>MVGRKLPYYNQSTDFTCGPSSLMMAMTALDKTQPIDRAHELQLWREANTVFMGKGHPGSSPYGLALAGWRRGFHITLWLSKRGPYLLKYQKKADLRKVSDLVQREDEKLLKAAKVPMLLKKWTIADLKSAIESGAVPLVLVSTNVFHGDNGPHWVAISGVDDENVYVNDPWITRKKRQTPKSQTARPATHADFMKMALYDGERAVVLVSN</sequence>
<keyword evidence="2" id="KW-1185">Reference proteome</keyword>
<evidence type="ECO:0000313" key="1">
    <source>
        <dbReference type="EMBL" id="MDQ7249431.1"/>
    </source>
</evidence>
<comment type="caution">
    <text evidence="1">The sequence shown here is derived from an EMBL/GenBank/DDBJ whole genome shotgun (WGS) entry which is preliminary data.</text>
</comment>
<dbReference type="Proteomes" id="UP001230156">
    <property type="component" value="Unassembled WGS sequence"/>
</dbReference>
<dbReference type="EMBL" id="JAUYVI010000005">
    <property type="protein sequence ID" value="MDQ7249431.1"/>
    <property type="molecule type" value="Genomic_DNA"/>
</dbReference>
<proteinExistence type="predicted"/>
<dbReference type="RefSeq" id="WP_379957399.1">
    <property type="nucleotide sequence ID" value="NZ_JAUYVI010000005.1"/>
</dbReference>
<gene>
    <name evidence="1" type="ORF">Q8A70_17215</name>
</gene>
<dbReference type="InterPro" id="IPR021770">
    <property type="entry name" value="DUF3335"/>
</dbReference>
<protein>
    <submittedName>
        <fullName evidence="1">Peptidase C39 family protein</fullName>
    </submittedName>
</protein>
<name>A0ABU0YR23_9PROT</name>
<evidence type="ECO:0000313" key="2">
    <source>
        <dbReference type="Proteomes" id="UP001230156"/>
    </source>
</evidence>
<organism evidence="1 2">
    <name type="scientific">Dongia sedimenti</name>
    <dbReference type="NCBI Taxonomy" id="3064282"/>
    <lineage>
        <taxon>Bacteria</taxon>
        <taxon>Pseudomonadati</taxon>
        <taxon>Pseudomonadota</taxon>
        <taxon>Alphaproteobacteria</taxon>
        <taxon>Rhodospirillales</taxon>
        <taxon>Dongiaceae</taxon>
        <taxon>Dongia</taxon>
    </lineage>
</organism>
<dbReference type="Gene3D" id="3.90.70.10">
    <property type="entry name" value="Cysteine proteinases"/>
    <property type="match status" value="1"/>
</dbReference>